<dbReference type="Proteomes" id="UP000318437">
    <property type="component" value="Unassembled WGS sequence"/>
</dbReference>
<protein>
    <recommendedName>
        <fullName evidence="3">DUF3500 domain-containing protein</fullName>
    </recommendedName>
</protein>
<dbReference type="AlphaFoldDB" id="A0A5C6CEC5"/>
<dbReference type="OrthoDB" id="240568at2"/>
<dbReference type="Pfam" id="PF12006">
    <property type="entry name" value="DUF3500"/>
    <property type="match status" value="1"/>
</dbReference>
<evidence type="ECO:0000313" key="1">
    <source>
        <dbReference type="EMBL" id="TWU22618.1"/>
    </source>
</evidence>
<dbReference type="InterPro" id="IPR021889">
    <property type="entry name" value="DUF3500"/>
</dbReference>
<dbReference type="RefSeq" id="WP_146452384.1">
    <property type="nucleotide sequence ID" value="NZ_SJPS01000007.1"/>
</dbReference>
<name>A0A5C6CEC5_9BACT</name>
<proteinExistence type="predicted"/>
<sequence>MNPWNSCCDDADSPAVDRRVFLEQASKVALVGGAALSAPLVLPAMAARAAEQIASGANGKSSESLVKLLYEALTPGQREKVCFAWDHQDKERGLLRSRVANNWDITDYYVNDDFYTDDQRAIIRAVFESLYRREWHAKIDQQLDDDSGGFGEQNSIAIFGEPGGEHFEFVLTGRHMTVRCDGNTTEHVAFGGPIFYGHAADGFDEGPTHPGNVFWPQAVEANNLYQALDGKQQQLALVKQGLPREQRVGFQGAKGKYQGIPLTEFSSDQKERVQEVLRKLVEPYRQNDRDEVIACLNQQGGLDACHLAFYQQGDIGKDGVWDNWRLEGPSFVWHFRGSPHVHVWVNVANDASVKLNA</sequence>
<dbReference type="PROSITE" id="PS51318">
    <property type="entry name" value="TAT"/>
    <property type="match status" value="1"/>
</dbReference>
<dbReference type="InterPro" id="IPR006311">
    <property type="entry name" value="TAT_signal"/>
</dbReference>
<organism evidence="1 2">
    <name type="scientific">Bythopirellula polymerisocia</name>
    <dbReference type="NCBI Taxonomy" id="2528003"/>
    <lineage>
        <taxon>Bacteria</taxon>
        <taxon>Pseudomonadati</taxon>
        <taxon>Planctomycetota</taxon>
        <taxon>Planctomycetia</taxon>
        <taxon>Pirellulales</taxon>
        <taxon>Lacipirellulaceae</taxon>
        <taxon>Bythopirellula</taxon>
    </lineage>
</organism>
<evidence type="ECO:0008006" key="3">
    <source>
        <dbReference type="Google" id="ProtNLM"/>
    </source>
</evidence>
<accession>A0A5C6CEC5</accession>
<reference evidence="1 2" key="1">
    <citation type="submission" date="2019-02" db="EMBL/GenBank/DDBJ databases">
        <title>Deep-cultivation of Planctomycetes and their phenomic and genomic characterization uncovers novel biology.</title>
        <authorList>
            <person name="Wiegand S."/>
            <person name="Jogler M."/>
            <person name="Boedeker C."/>
            <person name="Pinto D."/>
            <person name="Vollmers J."/>
            <person name="Rivas-Marin E."/>
            <person name="Kohn T."/>
            <person name="Peeters S.H."/>
            <person name="Heuer A."/>
            <person name="Rast P."/>
            <person name="Oberbeckmann S."/>
            <person name="Bunk B."/>
            <person name="Jeske O."/>
            <person name="Meyerdierks A."/>
            <person name="Storesund J.E."/>
            <person name="Kallscheuer N."/>
            <person name="Luecker S."/>
            <person name="Lage O.M."/>
            <person name="Pohl T."/>
            <person name="Merkel B.J."/>
            <person name="Hornburger P."/>
            <person name="Mueller R.-W."/>
            <person name="Bruemmer F."/>
            <person name="Labrenz M."/>
            <person name="Spormann A.M."/>
            <person name="Op Den Camp H."/>
            <person name="Overmann J."/>
            <person name="Amann R."/>
            <person name="Jetten M.S.M."/>
            <person name="Mascher T."/>
            <person name="Medema M.H."/>
            <person name="Devos D.P."/>
            <person name="Kaster A.-K."/>
            <person name="Ovreas L."/>
            <person name="Rohde M."/>
            <person name="Galperin M.Y."/>
            <person name="Jogler C."/>
        </authorList>
    </citation>
    <scope>NUCLEOTIDE SEQUENCE [LARGE SCALE GENOMIC DNA]</scope>
    <source>
        <strain evidence="1 2">Pla144</strain>
    </source>
</reference>
<gene>
    <name evidence="1" type="ORF">Pla144_40780</name>
</gene>
<evidence type="ECO:0000313" key="2">
    <source>
        <dbReference type="Proteomes" id="UP000318437"/>
    </source>
</evidence>
<comment type="caution">
    <text evidence="1">The sequence shown here is derived from an EMBL/GenBank/DDBJ whole genome shotgun (WGS) entry which is preliminary data.</text>
</comment>
<keyword evidence="2" id="KW-1185">Reference proteome</keyword>
<dbReference type="EMBL" id="SJPS01000007">
    <property type="protein sequence ID" value="TWU22618.1"/>
    <property type="molecule type" value="Genomic_DNA"/>
</dbReference>